<reference evidence="2" key="3">
    <citation type="journal article" date="2018" name="Mol. Plant Microbe Interact.">
        <title>Genome sequence resources for the wheat stripe rust pathogen (Puccinia striiformis f. sp. tritici) and the barley stripe rust pathogen (Puccinia striiformis f. sp. hordei).</title>
        <authorList>
            <person name="Xia C."/>
            <person name="Wang M."/>
            <person name="Yin C."/>
            <person name="Cornejo O.E."/>
            <person name="Hulbert S.H."/>
            <person name="Chen X."/>
        </authorList>
    </citation>
    <scope>NUCLEOTIDE SEQUENCE [LARGE SCALE GENOMIC DNA]</scope>
    <source>
        <strain evidence="2">93TX-2</strain>
    </source>
</reference>
<sequence>MDIRDGVFDQVMRQIEFLIQDECGGASALSRKLYLTEIARLRLVCREWRTWIYERHLYRQLSITDSDASKSLCWWVVFQSRQHSYRRPICQYLKISDLLICEAQNGNAHWTVRLDWLNELMNICSDTIVELDIGVINYFTLPSATIERICGMKNLRTLRIRCKFWGPENRAIRAGAFDGQLPDGLLNDSDCLRKLLTLTQGLETVDLTDFRPRSPMTTLRSGDDGFSNVTALYLNHKICGNLSQLALGSILSSALPNIKLLSIQGGGYHGGELLPVFESLRERLEELFVVDARVLEPMLHLRFPKLRILRLYTWSCYRLPDVLRQPMFVQAPLQVIALRVRGYDDYNILFGTLPHLRRLVFCGPEMKSPVPPYECLLQRAAEHGVECVHLPDENQIYRNMVSFFFLFAANIRENLTRGDC</sequence>
<evidence type="ECO:0000313" key="1">
    <source>
        <dbReference type="EMBL" id="POW16605.1"/>
    </source>
</evidence>
<dbReference type="SUPFAM" id="SSF52047">
    <property type="entry name" value="RNI-like"/>
    <property type="match status" value="1"/>
</dbReference>
<comment type="caution">
    <text evidence="1">The sequence shown here is derived from an EMBL/GenBank/DDBJ whole genome shotgun (WGS) entry which is preliminary data.</text>
</comment>
<organism evidence="1 2">
    <name type="scientific">Puccinia striiformis</name>
    <dbReference type="NCBI Taxonomy" id="27350"/>
    <lineage>
        <taxon>Eukaryota</taxon>
        <taxon>Fungi</taxon>
        <taxon>Dikarya</taxon>
        <taxon>Basidiomycota</taxon>
        <taxon>Pucciniomycotina</taxon>
        <taxon>Pucciniomycetes</taxon>
        <taxon>Pucciniales</taxon>
        <taxon>Pucciniaceae</taxon>
        <taxon>Puccinia</taxon>
    </lineage>
</organism>
<evidence type="ECO:0008006" key="3">
    <source>
        <dbReference type="Google" id="ProtNLM"/>
    </source>
</evidence>
<reference evidence="1 2" key="1">
    <citation type="submission" date="2017-12" db="EMBL/GenBank/DDBJ databases">
        <title>Gene loss provides genomic basis for host adaptation in cereal stripe rust fungi.</title>
        <authorList>
            <person name="Xia C."/>
        </authorList>
    </citation>
    <scope>NUCLEOTIDE SEQUENCE [LARGE SCALE GENOMIC DNA]</scope>
    <source>
        <strain evidence="1 2">93TX-2</strain>
    </source>
</reference>
<reference evidence="2" key="2">
    <citation type="journal article" date="2018" name="BMC Genomics">
        <title>Genomic insights into host adaptation between the wheat stripe rust pathogen (Puccinia striiformis f. sp. tritici) and the barley stripe rust pathogen (Puccinia striiformis f. sp. hordei).</title>
        <authorList>
            <person name="Xia C."/>
            <person name="Wang M."/>
            <person name="Yin C."/>
            <person name="Cornejo O.E."/>
            <person name="Hulbert S.H."/>
            <person name="Chen X."/>
        </authorList>
    </citation>
    <scope>NUCLEOTIDE SEQUENCE [LARGE SCALE GENOMIC DNA]</scope>
    <source>
        <strain evidence="2">93TX-2</strain>
    </source>
</reference>
<dbReference type="Proteomes" id="UP000238274">
    <property type="component" value="Unassembled WGS sequence"/>
</dbReference>
<dbReference type="EMBL" id="PKSM01000079">
    <property type="protein sequence ID" value="POW16605.1"/>
    <property type="molecule type" value="Genomic_DNA"/>
</dbReference>
<name>A0A2S4W493_9BASI</name>
<keyword evidence="2" id="KW-1185">Reference proteome</keyword>
<protein>
    <recommendedName>
        <fullName evidence="3">F-box domain-containing protein</fullName>
    </recommendedName>
</protein>
<dbReference type="OrthoDB" id="2496778at2759"/>
<gene>
    <name evidence="1" type="ORF">PSHT_06619</name>
</gene>
<accession>A0A2S4W493</accession>
<evidence type="ECO:0000313" key="2">
    <source>
        <dbReference type="Proteomes" id="UP000238274"/>
    </source>
</evidence>
<dbReference type="VEuPathDB" id="FungiDB:PSTT_09611"/>
<dbReference type="VEuPathDB" id="FungiDB:PSHT_06619"/>
<dbReference type="AlphaFoldDB" id="A0A2S4W493"/>
<proteinExistence type="predicted"/>